<feature type="chain" id="PRO_5044749326" evidence="2">
    <location>
        <begin position="23"/>
        <end position="87"/>
    </location>
</feature>
<evidence type="ECO:0000256" key="2">
    <source>
        <dbReference type="SAM" id="SignalP"/>
    </source>
</evidence>
<feature type="compositionally biased region" description="Polar residues" evidence="1">
    <location>
        <begin position="76"/>
        <end position="87"/>
    </location>
</feature>
<organism evidence="3 4">
    <name type="scientific">Sinanodonta woodiana</name>
    <name type="common">Chinese pond mussel</name>
    <name type="synonym">Anodonta woodiana</name>
    <dbReference type="NCBI Taxonomy" id="1069815"/>
    <lineage>
        <taxon>Eukaryota</taxon>
        <taxon>Metazoa</taxon>
        <taxon>Spiralia</taxon>
        <taxon>Lophotrochozoa</taxon>
        <taxon>Mollusca</taxon>
        <taxon>Bivalvia</taxon>
        <taxon>Autobranchia</taxon>
        <taxon>Heteroconchia</taxon>
        <taxon>Palaeoheterodonta</taxon>
        <taxon>Unionida</taxon>
        <taxon>Unionoidea</taxon>
        <taxon>Unionidae</taxon>
        <taxon>Unioninae</taxon>
        <taxon>Sinanodonta</taxon>
    </lineage>
</organism>
<keyword evidence="2" id="KW-0732">Signal</keyword>
<feature type="non-terminal residue" evidence="3">
    <location>
        <position position="87"/>
    </location>
</feature>
<evidence type="ECO:0000313" key="3">
    <source>
        <dbReference type="EMBL" id="KAL3856651.1"/>
    </source>
</evidence>
<accession>A0ABD3V6N7</accession>
<sequence>MIKIVVSFSVIFCALYLHRTFGNPINDESDFHLNDQEEKQNLARFREEIKRAFAPSKKVQQSYDAQSEMVERDSLSDVTTANGLDGN</sequence>
<feature type="region of interest" description="Disordered" evidence="1">
    <location>
        <begin position="64"/>
        <end position="87"/>
    </location>
</feature>
<evidence type="ECO:0000313" key="4">
    <source>
        <dbReference type="Proteomes" id="UP001634394"/>
    </source>
</evidence>
<evidence type="ECO:0000256" key="1">
    <source>
        <dbReference type="SAM" id="MobiDB-lite"/>
    </source>
</evidence>
<dbReference type="EMBL" id="JBJQND010000013">
    <property type="protein sequence ID" value="KAL3856651.1"/>
    <property type="molecule type" value="Genomic_DNA"/>
</dbReference>
<protein>
    <submittedName>
        <fullName evidence="3">Uncharacterized protein</fullName>
    </submittedName>
</protein>
<keyword evidence="4" id="KW-1185">Reference proteome</keyword>
<reference evidence="3 4" key="1">
    <citation type="submission" date="2024-11" db="EMBL/GenBank/DDBJ databases">
        <title>Chromosome-level genome assembly of the freshwater bivalve Anodonta woodiana.</title>
        <authorList>
            <person name="Chen X."/>
        </authorList>
    </citation>
    <scope>NUCLEOTIDE SEQUENCE [LARGE SCALE GENOMIC DNA]</scope>
    <source>
        <strain evidence="3">MN2024</strain>
        <tissue evidence="3">Gills</tissue>
    </source>
</reference>
<proteinExistence type="predicted"/>
<gene>
    <name evidence="3" type="ORF">ACJMK2_011379</name>
</gene>
<comment type="caution">
    <text evidence="3">The sequence shown here is derived from an EMBL/GenBank/DDBJ whole genome shotgun (WGS) entry which is preliminary data.</text>
</comment>
<dbReference type="Proteomes" id="UP001634394">
    <property type="component" value="Unassembled WGS sequence"/>
</dbReference>
<name>A0ABD3V6N7_SINWO</name>
<feature type="signal peptide" evidence="2">
    <location>
        <begin position="1"/>
        <end position="22"/>
    </location>
</feature>
<dbReference type="AlphaFoldDB" id="A0ABD3V6N7"/>